<dbReference type="PANTHER" id="PTHR43048">
    <property type="entry name" value="METHYLMALONYL-COA EPIMERASE"/>
    <property type="match status" value="1"/>
</dbReference>
<keyword evidence="4" id="KW-1185">Reference proteome</keyword>
<gene>
    <name evidence="3" type="ORF">GCM10009827_026580</name>
</gene>
<sequence length="149" mass="16521">MAEVTPPARGIVLAHFIVSDDVERSRRFYTEVLGGRVVFSGEPTYVALANSWIVINVGGGPTDDKPAVTLETPRDPDRVSSFLNIRVADIQAVYAEWSARGAQFLTPPKQHQYEMRCYIRDPDGYLIEVGQTTDPEGDWSPWLPSPSVA</sequence>
<dbReference type="InterPro" id="IPR029068">
    <property type="entry name" value="Glyas_Bleomycin-R_OHBP_Dase"/>
</dbReference>
<feature type="domain" description="VOC" evidence="2">
    <location>
        <begin position="10"/>
        <end position="132"/>
    </location>
</feature>
<dbReference type="PANTHER" id="PTHR43048:SF4">
    <property type="entry name" value="RING-CLEAVING DIOXYGENASE-RELATED"/>
    <property type="match status" value="1"/>
</dbReference>
<dbReference type="SUPFAM" id="SSF54593">
    <property type="entry name" value="Glyoxalase/Bleomycin resistance protein/Dihydroxybiphenyl dioxygenase"/>
    <property type="match status" value="1"/>
</dbReference>
<protein>
    <submittedName>
        <fullName evidence="3">VOC family protein</fullName>
    </submittedName>
</protein>
<accession>A0ABN2A4T7</accession>
<dbReference type="Gene3D" id="3.10.180.10">
    <property type="entry name" value="2,3-Dihydroxybiphenyl 1,2-Dioxygenase, domain 1"/>
    <property type="match status" value="1"/>
</dbReference>
<dbReference type="InterPro" id="IPR004360">
    <property type="entry name" value="Glyas_Fos-R_dOase_dom"/>
</dbReference>
<dbReference type="RefSeq" id="WP_344502134.1">
    <property type="nucleotide sequence ID" value="NZ_BAAAQD010000004.1"/>
</dbReference>
<dbReference type="Proteomes" id="UP001501470">
    <property type="component" value="Unassembled WGS sequence"/>
</dbReference>
<comment type="caution">
    <text evidence="3">The sequence shown here is derived from an EMBL/GenBank/DDBJ whole genome shotgun (WGS) entry which is preliminary data.</text>
</comment>
<evidence type="ECO:0000256" key="1">
    <source>
        <dbReference type="ARBA" id="ARBA00022723"/>
    </source>
</evidence>
<evidence type="ECO:0000259" key="2">
    <source>
        <dbReference type="PROSITE" id="PS51819"/>
    </source>
</evidence>
<evidence type="ECO:0000313" key="3">
    <source>
        <dbReference type="EMBL" id="GAA1511070.1"/>
    </source>
</evidence>
<dbReference type="InterPro" id="IPR051785">
    <property type="entry name" value="MMCE/EMCE_epimerase"/>
</dbReference>
<reference evidence="3 4" key="1">
    <citation type="journal article" date="2019" name="Int. J. Syst. Evol. Microbiol.">
        <title>The Global Catalogue of Microorganisms (GCM) 10K type strain sequencing project: providing services to taxonomists for standard genome sequencing and annotation.</title>
        <authorList>
            <consortium name="The Broad Institute Genomics Platform"/>
            <consortium name="The Broad Institute Genome Sequencing Center for Infectious Disease"/>
            <person name="Wu L."/>
            <person name="Ma J."/>
        </authorList>
    </citation>
    <scope>NUCLEOTIDE SEQUENCE [LARGE SCALE GENOMIC DNA]</scope>
    <source>
        <strain evidence="3 4">JCM 15933</strain>
    </source>
</reference>
<dbReference type="Pfam" id="PF00903">
    <property type="entry name" value="Glyoxalase"/>
    <property type="match status" value="1"/>
</dbReference>
<proteinExistence type="predicted"/>
<keyword evidence="1" id="KW-0479">Metal-binding</keyword>
<dbReference type="EMBL" id="BAAAQD010000004">
    <property type="protein sequence ID" value="GAA1511070.1"/>
    <property type="molecule type" value="Genomic_DNA"/>
</dbReference>
<organism evidence="3 4">
    <name type="scientific">Dactylosporangium maewongense</name>
    <dbReference type="NCBI Taxonomy" id="634393"/>
    <lineage>
        <taxon>Bacteria</taxon>
        <taxon>Bacillati</taxon>
        <taxon>Actinomycetota</taxon>
        <taxon>Actinomycetes</taxon>
        <taxon>Micromonosporales</taxon>
        <taxon>Micromonosporaceae</taxon>
        <taxon>Dactylosporangium</taxon>
    </lineage>
</organism>
<dbReference type="InterPro" id="IPR037523">
    <property type="entry name" value="VOC_core"/>
</dbReference>
<evidence type="ECO:0000313" key="4">
    <source>
        <dbReference type="Proteomes" id="UP001501470"/>
    </source>
</evidence>
<name>A0ABN2A4T7_9ACTN</name>
<dbReference type="PROSITE" id="PS51819">
    <property type="entry name" value="VOC"/>
    <property type="match status" value="1"/>
</dbReference>